<feature type="region of interest" description="Disordered" evidence="1">
    <location>
        <begin position="1"/>
        <end position="20"/>
    </location>
</feature>
<dbReference type="GO" id="GO:0044877">
    <property type="term" value="F:protein-containing complex binding"/>
    <property type="evidence" value="ECO:0007669"/>
    <property type="project" value="InterPro"/>
</dbReference>
<evidence type="ECO:0000256" key="1">
    <source>
        <dbReference type="SAM" id="MobiDB-lite"/>
    </source>
</evidence>
<reference evidence="2" key="2">
    <citation type="submission" date="2025-09" db="UniProtKB">
        <authorList>
            <consortium name="Ensembl"/>
        </authorList>
    </citation>
    <scope>IDENTIFICATION</scope>
</reference>
<dbReference type="Pfam" id="PF07163">
    <property type="entry name" value="Pex26"/>
    <property type="match status" value="1"/>
</dbReference>
<dbReference type="Ensembl" id="ENSMALT00000021394.1">
    <property type="protein sequence ID" value="ENSMALP00000020991.1"/>
    <property type="gene ID" value="ENSMALG00000014690.1"/>
</dbReference>
<dbReference type="AlphaFoldDB" id="A0A3Q3QVJ2"/>
<organism evidence="2 3">
    <name type="scientific">Monopterus albus</name>
    <name type="common">Swamp eel</name>
    <dbReference type="NCBI Taxonomy" id="43700"/>
    <lineage>
        <taxon>Eukaryota</taxon>
        <taxon>Metazoa</taxon>
        <taxon>Chordata</taxon>
        <taxon>Craniata</taxon>
        <taxon>Vertebrata</taxon>
        <taxon>Euteleostomi</taxon>
        <taxon>Actinopterygii</taxon>
        <taxon>Neopterygii</taxon>
        <taxon>Teleostei</taxon>
        <taxon>Neoteleostei</taxon>
        <taxon>Acanthomorphata</taxon>
        <taxon>Anabantaria</taxon>
        <taxon>Synbranchiformes</taxon>
        <taxon>Synbranchidae</taxon>
        <taxon>Monopterus</taxon>
    </lineage>
</organism>
<feature type="region of interest" description="Disordered" evidence="1">
    <location>
        <begin position="194"/>
        <end position="213"/>
    </location>
</feature>
<dbReference type="InterPro" id="IPR010797">
    <property type="entry name" value="Pex26"/>
</dbReference>
<dbReference type="KEGG" id="malb:109969700"/>
<dbReference type="GeneID" id="109969700"/>
<dbReference type="GO" id="GO:0045046">
    <property type="term" value="P:protein import into peroxisome membrane"/>
    <property type="evidence" value="ECO:0007669"/>
    <property type="project" value="InterPro"/>
</dbReference>
<name>A0A3Q3QVJ2_MONAL</name>
<keyword evidence="3" id="KW-1185">Reference proteome</keyword>
<evidence type="ECO:0000313" key="3">
    <source>
        <dbReference type="Proteomes" id="UP000261600"/>
    </source>
</evidence>
<proteinExistence type="predicted"/>
<reference evidence="2" key="1">
    <citation type="submission" date="2025-08" db="UniProtKB">
        <authorList>
            <consortium name="Ensembl"/>
        </authorList>
    </citation>
    <scope>IDENTIFICATION</scope>
</reference>
<feature type="compositionally biased region" description="Polar residues" evidence="1">
    <location>
        <begin position="1"/>
        <end position="16"/>
    </location>
</feature>
<dbReference type="GO" id="GO:0005778">
    <property type="term" value="C:peroxisomal membrane"/>
    <property type="evidence" value="ECO:0007669"/>
    <property type="project" value="InterPro"/>
</dbReference>
<dbReference type="STRING" id="43700.ENSMALP00000020991"/>
<dbReference type="RefSeq" id="XP_020472425.1">
    <property type="nucleotide sequence ID" value="XM_020616769.1"/>
</dbReference>
<dbReference type="CTD" id="55670"/>
<accession>A0A3Q3QVJ2</accession>
<evidence type="ECO:0008006" key="4">
    <source>
        <dbReference type="Google" id="ProtNLM"/>
    </source>
</evidence>
<dbReference type="GO" id="GO:0051117">
    <property type="term" value="F:ATPase binding"/>
    <property type="evidence" value="ECO:0007669"/>
    <property type="project" value="TreeGrafter"/>
</dbReference>
<evidence type="ECO:0000313" key="2">
    <source>
        <dbReference type="Ensembl" id="ENSMALP00000020991.1"/>
    </source>
</evidence>
<sequence>MSSCSNSLAPTRSLGSVCSPPPSSALTQMLSMLDTAAEQMMVNKDFQAAFDTCNRGLERLCDMEPEDRRCGELKAGFCILGIQALAELNQWRGVLSWVLKQYKHQEEIPAKIMQMCILLYAKVGEPAVIQEAATDWLHCPSNSSVSGFGTVAELYLLHVLVPLGHTEEAQELIVGDVGSSAFTEDQRQTALEVVEEKERQNREPPLNPDCSPDSEIAAHTVPSQGAGIYKLGTMLRFLYRKLLMSSSGSFAVRRVLLAAVLLYMLFVRMDPALPSSFMWISKLLEVLKQMWRAMFAPYHQTLTENKGL</sequence>
<dbReference type="PANTHER" id="PTHR16262:SF2">
    <property type="entry name" value="PEROXISOME ASSEMBLY PROTEIN 26"/>
    <property type="match status" value="1"/>
</dbReference>
<dbReference type="PANTHER" id="PTHR16262">
    <property type="entry name" value="PEROXISOME ASSEMBLY PROTEIN 26"/>
    <property type="match status" value="1"/>
</dbReference>
<dbReference type="OrthoDB" id="5954192at2759"/>
<protein>
    <recommendedName>
        <fullName evidence="4">Peroxisomal biogenesis factor 26</fullName>
    </recommendedName>
</protein>
<dbReference type="Proteomes" id="UP000261600">
    <property type="component" value="Unplaced"/>
</dbReference>
<dbReference type="GO" id="GO:0016558">
    <property type="term" value="P:protein import into peroxisome matrix"/>
    <property type="evidence" value="ECO:0007669"/>
    <property type="project" value="TreeGrafter"/>
</dbReference>